<dbReference type="PANTHER" id="PTHR12428:SF65">
    <property type="entry name" value="CYTOCHROME C OXIDASE ASSEMBLY PROTEIN COX18, MITOCHONDRIAL"/>
    <property type="match status" value="1"/>
</dbReference>
<evidence type="ECO:0000256" key="13">
    <source>
        <dbReference type="SAM" id="Phobius"/>
    </source>
</evidence>
<evidence type="ECO:0000256" key="10">
    <source>
        <dbReference type="ARBA" id="ARBA00033245"/>
    </source>
</evidence>
<sequence length="228" mass="24660">MSAQTKGFSMFDAVIDPAYRLISAITSLTGPVLAIVLFTLAVRLLLVPLSLRQAKAHKARLRLAPQVDKLRKRHARDPERLMRETSKLYAAEGTSMFAGLLPGLAQAPFFMVTYRVFVSATIAGHPNLLLAQSALGVPLGDHFAAVLAASGPFSVPVLVFAGLFALLAVVAWVTWRRMDDTVRPRVLRLLPFGTVLAAAFLPLAAGLYLLVSTAWSAAERTVLYPRPA</sequence>
<gene>
    <name evidence="15" type="ORF">ACFO60_09485</name>
</gene>
<evidence type="ECO:0000256" key="3">
    <source>
        <dbReference type="ARBA" id="ARBA00015325"/>
    </source>
</evidence>
<comment type="caution">
    <text evidence="15">The sequence shown here is derived from an EMBL/GenBank/DDBJ whole genome shotgun (WGS) entry which is preliminary data.</text>
</comment>
<comment type="subunit">
    <text evidence="8">Interacts with the Sec translocase complex via SecD. Specifically interacts with transmembrane segments of nascent integral membrane proteins during membrane integration.</text>
</comment>
<dbReference type="InterPro" id="IPR001708">
    <property type="entry name" value="YidC/ALB3/OXA1/COX18"/>
</dbReference>
<evidence type="ECO:0000256" key="7">
    <source>
        <dbReference type="ARBA" id="ARBA00025034"/>
    </source>
</evidence>
<keyword evidence="6 13" id="KW-0472">Membrane</keyword>
<dbReference type="Pfam" id="PF02096">
    <property type="entry name" value="60KD_IMP"/>
    <property type="match status" value="1"/>
</dbReference>
<keyword evidence="5 13" id="KW-1133">Transmembrane helix</keyword>
<evidence type="ECO:0000313" key="15">
    <source>
        <dbReference type="EMBL" id="MFC4530994.1"/>
    </source>
</evidence>
<evidence type="ECO:0000256" key="6">
    <source>
        <dbReference type="ARBA" id="ARBA00023136"/>
    </source>
</evidence>
<feature type="transmembrane region" description="Helical" evidence="13">
    <location>
        <begin position="21"/>
        <end position="46"/>
    </location>
</feature>
<keyword evidence="4 12" id="KW-0812">Transmembrane</keyword>
<name>A0ABV9CCZ8_9ACTN</name>
<evidence type="ECO:0000256" key="4">
    <source>
        <dbReference type="ARBA" id="ARBA00022692"/>
    </source>
</evidence>
<accession>A0ABV9CCZ8</accession>
<comment type="subcellular location">
    <subcellularLocation>
        <location evidence="1 12">Membrane</location>
        <topology evidence="1 12">Multi-pass membrane protein</topology>
    </subcellularLocation>
</comment>
<evidence type="ECO:0000256" key="9">
    <source>
        <dbReference type="ARBA" id="ARBA00031538"/>
    </source>
</evidence>
<feature type="transmembrane region" description="Helical" evidence="13">
    <location>
        <begin position="96"/>
        <end position="117"/>
    </location>
</feature>
<evidence type="ECO:0000256" key="5">
    <source>
        <dbReference type="ARBA" id="ARBA00022989"/>
    </source>
</evidence>
<evidence type="ECO:0000313" key="16">
    <source>
        <dbReference type="Proteomes" id="UP001596004"/>
    </source>
</evidence>
<evidence type="ECO:0000256" key="8">
    <source>
        <dbReference type="ARBA" id="ARBA00026028"/>
    </source>
</evidence>
<evidence type="ECO:0000256" key="11">
    <source>
        <dbReference type="ARBA" id="ARBA00033342"/>
    </source>
</evidence>
<dbReference type="PANTHER" id="PTHR12428">
    <property type="entry name" value="OXA1"/>
    <property type="match status" value="1"/>
</dbReference>
<evidence type="ECO:0000256" key="2">
    <source>
        <dbReference type="ARBA" id="ARBA00010527"/>
    </source>
</evidence>
<organism evidence="15 16">
    <name type="scientific">Sphaerisporangium dianthi</name>
    <dbReference type="NCBI Taxonomy" id="1436120"/>
    <lineage>
        <taxon>Bacteria</taxon>
        <taxon>Bacillati</taxon>
        <taxon>Actinomycetota</taxon>
        <taxon>Actinomycetes</taxon>
        <taxon>Streptosporangiales</taxon>
        <taxon>Streptosporangiaceae</taxon>
        <taxon>Sphaerisporangium</taxon>
    </lineage>
</organism>
<keyword evidence="16" id="KW-1185">Reference proteome</keyword>
<comment type="similarity">
    <text evidence="2">Belongs to the OXA1/ALB3/YidC family. Type 1 subfamily.</text>
</comment>
<dbReference type="Proteomes" id="UP001596004">
    <property type="component" value="Unassembled WGS sequence"/>
</dbReference>
<dbReference type="RefSeq" id="WP_380839205.1">
    <property type="nucleotide sequence ID" value="NZ_JBHSFP010000004.1"/>
</dbReference>
<protein>
    <recommendedName>
        <fullName evidence="3">Membrane protein insertase YidC</fullName>
    </recommendedName>
    <alternativeName>
        <fullName evidence="11">Foldase YidC</fullName>
    </alternativeName>
    <alternativeName>
        <fullName evidence="10">Membrane integrase YidC</fullName>
    </alternativeName>
    <alternativeName>
        <fullName evidence="9">Membrane protein YidC</fullName>
    </alternativeName>
</protein>
<evidence type="ECO:0000259" key="14">
    <source>
        <dbReference type="Pfam" id="PF02096"/>
    </source>
</evidence>
<feature type="transmembrane region" description="Helical" evidence="13">
    <location>
        <begin position="155"/>
        <end position="175"/>
    </location>
</feature>
<comment type="function">
    <text evidence="7">Required for the insertion and/or proper folding and/or complex formation of integral membrane proteins into the membrane. Involved in integration of membrane proteins that insert both dependently and independently of the Sec translocase complex, as well as at least some lipoproteins. Aids folding of multispanning membrane proteins.</text>
</comment>
<feature type="transmembrane region" description="Helical" evidence="13">
    <location>
        <begin position="187"/>
        <end position="211"/>
    </location>
</feature>
<evidence type="ECO:0000256" key="12">
    <source>
        <dbReference type="RuleBase" id="RU003945"/>
    </source>
</evidence>
<proteinExistence type="inferred from homology"/>
<feature type="domain" description="Membrane insertase YidC/Oxa/ALB C-terminal" evidence="14">
    <location>
        <begin position="33"/>
        <end position="223"/>
    </location>
</feature>
<dbReference type="NCBIfam" id="TIGR03592">
    <property type="entry name" value="yidC_oxa1_cterm"/>
    <property type="match status" value="1"/>
</dbReference>
<reference evidence="16" key="1">
    <citation type="journal article" date="2019" name="Int. J. Syst. Evol. Microbiol.">
        <title>The Global Catalogue of Microorganisms (GCM) 10K type strain sequencing project: providing services to taxonomists for standard genome sequencing and annotation.</title>
        <authorList>
            <consortium name="The Broad Institute Genomics Platform"/>
            <consortium name="The Broad Institute Genome Sequencing Center for Infectious Disease"/>
            <person name="Wu L."/>
            <person name="Ma J."/>
        </authorList>
    </citation>
    <scope>NUCLEOTIDE SEQUENCE [LARGE SCALE GENOMIC DNA]</scope>
    <source>
        <strain evidence="16">CGMCC 4.7132</strain>
    </source>
</reference>
<dbReference type="EMBL" id="JBHSFP010000004">
    <property type="protein sequence ID" value="MFC4530994.1"/>
    <property type="molecule type" value="Genomic_DNA"/>
</dbReference>
<dbReference type="InterPro" id="IPR028055">
    <property type="entry name" value="YidC/Oxa/ALB_C"/>
</dbReference>
<evidence type="ECO:0000256" key="1">
    <source>
        <dbReference type="ARBA" id="ARBA00004141"/>
    </source>
</evidence>